<protein>
    <submittedName>
        <fullName evidence="2">Uncharacterized protein</fullName>
    </submittedName>
</protein>
<dbReference type="AlphaFoldDB" id="A0A4V1M341"/>
<gene>
    <name evidence="2" type="ORF">M231_07182</name>
</gene>
<name>A0A4V1M341_TREME</name>
<evidence type="ECO:0000313" key="2">
    <source>
        <dbReference type="EMBL" id="RXK35550.1"/>
    </source>
</evidence>
<reference evidence="2 3" key="1">
    <citation type="submission" date="2016-06" db="EMBL/GenBank/DDBJ databases">
        <title>Evolution of pathogenesis and genome organization in the Tremellales.</title>
        <authorList>
            <person name="Cuomo C."/>
            <person name="Litvintseva A."/>
            <person name="Heitman J."/>
            <person name="Chen Y."/>
            <person name="Sun S."/>
            <person name="Springer D."/>
            <person name="Dromer F."/>
            <person name="Young S."/>
            <person name="Zeng Q."/>
            <person name="Chapman S."/>
            <person name="Gujja S."/>
            <person name="Saif S."/>
            <person name="Birren B."/>
        </authorList>
    </citation>
    <scope>NUCLEOTIDE SEQUENCE [LARGE SCALE GENOMIC DNA]</scope>
    <source>
        <strain evidence="2 3">ATCC 28783</strain>
    </source>
</reference>
<feature type="region of interest" description="Disordered" evidence="1">
    <location>
        <begin position="1"/>
        <end position="104"/>
    </location>
</feature>
<dbReference type="Proteomes" id="UP000289152">
    <property type="component" value="Unassembled WGS sequence"/>
</dbReference>
<feature type="region of interest" description="Disordered" evidence="1">
    <location>
        <begin position="175"/>
        <end position="194"/>
    </location>
</feature>
<keyword evidence="3" id="KW-1185">Reference proteome</keyword>
<proteinExistence type="predicted"/>
<feature type="compositionally biased region" description="Low complexity" evidence="1">
    <location>
        <begin position="27"/>
        <end position="37"/>
    </location>
</feature>
<dbReference type="EMBL" id="SDIL01000131">
    <property type="protein sequence ID" value="RXK35550.1"/>
    <property type="molecule type" value="Genomic_DNA"/>
</dbReference>
<dbReference type="STRING" id="5217.A0A4V1M341"/>
<feature type="region of interest" description="Disordered" evidence="1">
    <location>
        <begin position="268"/>
        <end position="297"/>
    </location>
</feature>
<feature type="compositionally biased region" description="Polar residues" evidence="1">
    <location>
        <begin position="148"/>
        <end position="168"/>
    </location>
</feature>
<comment type="caution">
    <text evidence="2">The sequence shown here is derived from an EMBL/GenBank/DDBJ whole genome shotgun (WGS) entry which is preliminary data.</text>
</comment>
<organism evidence="2 3">
    <name type="scientific">Tremella mesenterica</name>
    <name type="common">Jelly fungus</name>
    <dbReference type="NCBI Taxonomy" id="5217"/>
    <lineage>
        <taxon>Eukaryota</taxon>
        <taxon>Fungi</taxon>
        <taxon>Dikarya</taxon>
        <taxon>Basidiomycota</taxon>
        <taxon>Agaricomycotina</taxon>
        <taxon>Tremellomycetes</taxon>
        <taxon>Tremellales</taxon>
        <taxon>Tremellaceae</taxon>
        <taxon>Tremella</taxon>
    </lineage>
</organism>
<feature type="region of interest" description="Disordered" evidence="1">
    <location>
        <begin position="128"/>
        <end position="168"/>
    </location>
</feature>
<sequence length="672" mass="74801">MSSGDSDDVHAPTFDTPSPPLFPPPTLHLSPPRRSLLQQPNTRPRGSVLDIINARRRRLPMESDDPIADTSHDNDNPRRGVRFQDPPDTARPNPFLDGETRRDISPFERRLTRNLDLLAGSREGRERIDLTASSSRSRAHLTQPRLGGSSSDLDHSNTSQLPDVGSSRTVDNIVMGDESSSNQGGGTIPLDEDDDIESLWPIRPNRRVGVRNESLNERVVEPGGSTRRGVTFEVDDNIPLGRGLRTLEARVNALRNAARAQRATFGLSDSTGGRRIMDDERGDSGRVGPSGTRATIGSHRIQAPDDDEVVYTGRRERAGPADVGRPERPDYGRALRADLDQLLDRRAAETRAIINADNHDTRRAVLSPPPIPTPPAERRRARFGGAVLRTNGQQIRFAPPPPTETQPRARPLHARLTRQLPVDPDSSDDGGEYAPPPPGVGEDEEVGRFRRILAQHDQYRATFGGFGAAINRIWDYARGVGPADPYREMMLGERDFLGFQNIGRIPRREEPMTIVARVKTPEHEDFPGFRDTFELPPSPITLDENGKVIPNRKKHKPFIACCSCGDRLLLSSAYRGPEDRVWVLRCGHMMDQKCLDKLAYTKSENIEDLPVLGEEEHVGKKRRVRSTRKPKVVVDRKDWVCPVKGCGKEHVSVCTDGVWTQDEEEGAFQAYA</sequence>
<dbReference type="VEuPathDB" id="FungiDB:TREMEDRAFT_74282"/>
<feature type="compositionally biased region" description="Basic and acidic residues" evidence="1">
    <location>
        <begin position="275"/>
        <end position="284"/>
    </location>
</feature>
<accession>A0A4V1M341</accession>
<dbReference type="InParanoid" id="A0A4V1M341"/>
<feature type="region of interest" description="Disordered" evidence="1">
    <location>
        <begin position="390"/>
        <end position="443"/>
    </location>
</feature>
<evidence type="ECO:0000313" key="3">
    <source>
        <dbReference type="Proteomes" id="UP000289152"/>
    </source>
</evidence>
<feature type="compositionally biased region" description="Pro residues" evidence="1">
    <location>
        <begin position="17"/>
        <end position="26"/>
    </location>
</feature>
<evidence type="ECO:0000256" key="1">
    <source>
        <dbReference type="SAM" id="MobiDB-lite"/>
    </source>
</evidence>
<dbReference type="OrthoDB" id="2507647at2759"/>